<comment type="similarity">
    <text evidence="7">Belongs to the binding-protein-dependent transport system permease family.</text>
</comment>
<dbReference type="CDD" id="cd06261">
    <property type="entry name" value="TM_PBP2"/>
    <property type="match status" value="1"/>
</dbReference>
<dbReference type="InterPro" id="IPR035906">
    <property type="entry name" value="MetI-like_sf"/>
</dbReference>
<evidence type="ECO:0000256" key="1">
    <source>
        <dbReference type="ARBA" id="ARBA00004651"/>
    </source>
</evidence>
<dbReference type="AlphaFoldDB" id="A0A0K2SLG5"/>
<dbReference type="Pfam" id="PF00528">
    <property type="entry name" value="BPD_transp_1"/>
    <property type="match status" value="1"/>
</dbReference>
<dbReference type="Proteomes" id="UP000065807">
    <property type="component" value="Chromosome"/>
</dbReference>
<dbReference type="PROSITE" id="PS50928">
    <property type="entry name" value="ABC_TM1"/>
    <property type="match status" value="1"/>
</dbReference>
<keyword evidence="6 7" id="KW-0472">Membrane</keyword>
<dbReference type="InterPro" id="IPR000515">
    <property type="entry name" value="MetI-like"/>
</dbReference>
<evidence type="ECO:0000313" key="9">
    <source>
        <dbReference type="EMBL" id="BAS27963.1"/>
    </source>
</evidence>
<proteinExistence type="inferred from homology"/>
<feature type="transmembrane region" description="Helical" evidence="7">
    <location>
        <begin position="124"/>
        <end position="144"/>
    </location>
</feature>
<feature type="transmembrane region" description="Helical" evidence="7">
    <location>
        <begin position="220"/>
        <end position="242"/>
    </location>
</feature>
<dbReference type="Gene3D" id="1.10.3720.10">
    <property type="entry name" value="MetI-like"/>
    <property type="match status" value="1"/>
</dbReference>
<keyword evidence="10" id="KW-1185">Reference proteome</keyword>
<dbReference type="InterPro" id="IPR051393">
    <property type="entry name" value="ABC_transporter_permease"/>
</dbReference>
<dbReference type="STRING" id="1555112.LIP_2122"/>
<reference evidence="10" key="2">
    <citation type="journal article" date="2016" name="Int. J. Syst. Evol. Microbiol.">
        <title>Complete genome sequence and cell structure of Limnochorda pilosa, a Gram-negative spore-former within the phylum Firmicutes.</title>
        <authorList>
            <person name="Watanabe M."/>
            <person name="Kojima H."/>
            <person name="Fukui M."/>
        </authorList>
    </citation>
    <scope>NUCLEOTIDE SEQUENCE [LARGE SCALE GENOMIC DNA]</scope>
    <source>
        <strain evidence="10">HC45</strain>
    </source>
</reference>
<evidence type="ECO:0000256" key="5">
    <source>
        <dbReference type="ARBA" id="ARBA00022989"/>
    </source>
</evidence>
<dbReference type="KEGG" id="lpil:LIP_2122"/>
<feature type="transmembrane region" description="Helical" evidence="7">
    <location>
        <begin position="29"/>
        <end position="54"/>
    </location>
</feature>
<dbReference type="EMBL" id="AP014924">
    <property type="protein sequence ID" value="BAS27963.1"/>
    <property type="molecule type" value="Genomic_DNA"/>
</dbReference>
<feature type="transmembrane region" description="Helical" evidence="7">
    <location>
        <begin position="175"/>
        <end position="199"/>
    </location>
</feature>
<dbReference type="SUPFAM" id="SSF161098">
    <property type="entry name" value="MetI-like"/>
    <property type="match status" value="1"/>
</dbReference>
<evidence type="ECO:0000256" key="6">
    <source>
        <dbReference type="ARBA" id="ARBA00023136"/>
    </source>
</evidence>
<keyword evidence="2 7" id="KW-0813">Transport</keyword>
<evidence type="ECO:0000256" key="7">
    <source>
        <dbReference type="RuleBase" id="RU363032"/>
    </source>
</evidence>
<keyword evidence="3" id="KW-1003">Cell membrane</keyword>
<feature type="domain" description="ABC transmembrane type-1" evidence="8">
    <location>
        <begin position="87"/>
        <end position="303"/>
    </location>
</feature>
<accession>A0A0K2SLG5</accession>
<organism evidence="9 10">
    <name type="scientific">Limnochorda pilosa</name>
    <dbReference type="NCBI Taxonomy" id="1555112"/>
    <lineage>
        <taxon>Bacteria</taxon>
        <taxon>Bacillati</taxon>
        <taxon>Bacillota</taxon>
        <taxon>Limnochordia</taxon>
        <taxon>Limnochordales</taxon>
        <taxon>Limnochordaceae</taxon>
        <taxon>Limnochorda</taxon>
    </lineage>
</organism>
<gene>
    <name evidence="9" type="ORF">LIP_2122</name>
</gene>
<reference evidence="10" key="1">
    <citation type="submission" date="2015-07" db="EMBL/GenBank/DDBJ databases">
        <title>Complete genome sequence and phylogenetic analysis of Limnochorda pilosa.</title>
        <authorList>
            <person name="Watanabe M."/>
            <person name="Kojima H."/>
            <person name="Fukui M."/>
        </authorList>
    </citation>
    <scope>NUCLEOTIDE SEQUENCE [LARGE SCALE GENOMIC DNA]</scope>
    <source>
        <strain evidence="10">HC45</strain>
    </source>
</reference>
<protein>
    <submittedName>
        <fullName evidence="9">ABC transporter permease</fullName>
    </submittedName>
</protein>
<sequence>MRVESVGGRSMVRGVPVPRGAATKRMWTAYAFLLPAMVVYGTFVAGPILLSVYYSLFDWSGVSRTGTFVGSGNFGRLLQDSVFWRAVGNNLRLVAGSLVTQLPVALGLALLLTRGLRGMRFFRTAYFVPHMMPTVAIGILWIFIYDPSMGVVNDLLARLGLHGWMRGWLGDERTALWAVIATIAWQFIPFYMILFQAALVGIPQELHEAAAIDGATGSKAFWYVTLPLLVGTIRTAVVLSLVGSLKYFDLIYIMTGGGPNHASELMATHMFKTAFNQFQMGYGSSVAVASFLIAFVVSALLLYVTQFRREA</sequence>
<feature type="transmembrane region" description="Helical" evidence="7">
    <location>
        <begin position="280"/>
        <end position="304"/>
    </location>
</feature>
<dbReference type="PANTHER" id="PTHR30193:SF41">
    <property type="entry name" value="DIACETYLCHITOBIOSE UPTAKE SYSTEM PERMEASE PROTEIN NGCF"/>
    <property type="match status" value="1"/>
</dbReference>
<evidence type="ECO:0000256" key="2">
    <source>
        <dbReference type="ARBA" id="ARBA00022448"/>
    </source>
</evidence>
<keyword evidence="5 7" id="KW-1133">Transmembrane helix</keyword>
<evidence type="ECO:0000259" key="8">
    <source>
        <dbReference type="PROSITE" id="PS50928"/>
    </source>
</evidence>
<dbReference type="GO" id="GO:0005886">
    <property type="term" value="C:plasma membrane"/>
    <property type="evidence" value="ECO:0007669"/>
    <property type="project" value="UniProtKB-SubCell"/>
</dbReference>
<evidence type="ECO:0000313" key="10">
    <source>
        <dbReference type="Proteomes" id="UP000065807"/>
    </source>
</evidence>
<evidence type="ECO:0000256" key="3">
    <source>
        <dbReference type="ARBA" id="ARBA00022475"/>
    </source>
</evidence>
<dbReference type="PATRIC" id="fig|1555112.3.peg.2163"/>
<name>A0A0K2SLG5_LIMPI</name>
<dbReference type="PANTHER" id="PTHR30193">
    <property type="entry name" value="ABC TRANSPORTER PERMEASE PROTEIN"/>
    <property type="match status" value="1"/>
</dbReference>
<feature type="transmembrane region" description="Helical" evidence="7">
    <location>
        <begin position="93"/>
        <end position="112"/>
    </location>
</feature>
<dbReference type="GO" id="GO:0055085">
    <property type="term" value="P:transmembrane transport"/>
    <property type="evidence" value="ECO:0007669"/>
    <property type="project" value="InterPro"/>
</dbReference>
<comment type="subcellular location">
    <subcellularLocation>
        <location evidence="1 7">Cell membrane</location>
        <topology evidence="1 7">Multi-pass membrane protein</topology>
    </subcellularLocation>
</comment>
<evidence type="ECO:0000256" key="4">
    <source>
        <dbReference type="ARBA" id="ARBA00022692"/>
    </source>
</evidence>
<keyword evidence="4 7" id="KW-0812">Transmembrane</keyword>